<dbReference type="InterPro" id="IPR006311">
    <property type="entry name" value="TAT_signal"/>
</dbReference>
<dbReference type="Proteomes" id="UP001196565">
    <property type="component" value="Unassembled WGS sequence"/>
</dbReference>
<organism evidence="2 3">
    <name type="scientific">Roseomonas alba</name>
    <dbReference type="NCBI Taxonomy" id="2846776"/>
    <lineage>
        <taxon>Bacteria</taxon>
        <taxon>Pseudomonadati</taxon>
        <taxon>Pseudomonadota</taxon>
        <taxon>Alphaproteobacteria</taxon>
        <taxon>Acetobacterales</taxon>
        <taxon>Roseomonadaceae</taxon>
        <taxon>Roseomonas</taxon>
    </lineage>
</organism>
<evidence type="ECO:0000313" key="2">
    <source>
        <dbReference type="EMBL" id="MBW6398959.1"/>
    </source>
</evidence>
<reference evidence="2 3" key="1">
    <citation type="submission" date="2021-07" db="EMBL/GenBank/DDBJ databases">
        <authorList>
            <person name="So Y."/>
        </authorList>
    </citation>
    <scope>NUCLEOTIDE SEQUENCE [LARGE SCALE GENOMIC DNA]</scope>
    <source>
        <strain evidence="2 3">HJA6</strain>
    </source>
</reference>
<feature type="chain" id="PRO_5045129146" evidence="1">
    <location>
        <begin position="31"/>
        <end position="501"/>
    </location>
</feature>
<feature type="signal peptide" evidence="1">
    <location>
        <begin position="1"/>
        <end position="30"/>
    </location>
</feature>
<evidence type="ECO:0000256" key="1">
    <source>
        <dbReference type="SAM" id="SignalP"/>
    </source>
</evidence>
<evidence type="ECO:0000313" key="3">
    <source>
        <dbReference type="Proteomes" id="UP001196565"/>
    </source>
</evidence>
<proteinExistence type="predicted"/>
<gene>
    <name evidence="2" type="ORF">KPL78_13930</name>
</gene>
<protein>
    <submittedName>
        <fullName evidence="2">Uncharacterized protein</fullName>
    </submittedName>
</protein>
<dbReference type="Gene3D" id="2.60.120.380">
    <property type="match status" value="2"/>
</dbReference>
<dbReference type="RefSeq" id="WP_219763551.1">
    <property type="nucleotide sequence ID" value="NZ_JAHYBZ010000004.1"/>
</dbReference>
<dbReference type="PROSITE" id="PS51318">
    <property type="entry name" value="TAT"/>
    <property type="match status" value="1"/>
</dbReference>
<keyword evidence="1" id="KW-0732">Signal</keyword>
<dbReference type="EMBL" id="JAHYBZ010000004">
    <property type="protein sequence ID" value="MBW6398959.1"/>
    <property type="molecule type" value="Genomic_DNA"/>
</dbReference>
<name>A0ABS7ACR2_9PROT</name>
<sequence>MHRPNTRRATRYAVLATAALLAFSAPIPLAAQPALPALALEFADAQQQVPIEVGMPVAVALGRGQTAYLRLPEGQGDLVAQTRRLSRDADTVIALLDSQGRVLEEDDDGGEENLASRLEIGADQRGPLFLRVGILEGAAGRFEVMLERAPPRDPNAPARTLAEAVTRPALDVGTPLPLTLRSRQEVVFRLPANAPDLTALTRRLDPGTDTVLTLLDANGREIGTDDDGGEEQLASRLDIPAAQRRPLFLRVGALTGGSFELVLEPEAPSSTPSFPRSLREAAAAPALVAGQAVPVRLRRGQTAVFRLPDGDIAVVTQNLRRNADTVLTLLDAEGNEVAEDDDGGGGLASRIEVAASDARPLFVRVRLLGDATGDFEVAVEADVPEPVTFPLSLEAAAQAPALEPGSATPIRLRRGQQAYFRLPPGALVIATRDLRDGTDTVLELLDSAGQVLSEDDDGGEGLASRLQVEAARKGDVFVRASVLGNTSGAFELTVQRADGPR</sequence>
<keyword evidence="3" id="KW-1185">Reference proteome</keyword>
<comment type="caution">
    <text evidence="2">The sequence shown here is derived from an EMBL/GenBank/DDBJ whole genome shotgun (WGS) entry which is preliminary data.</text>
</comment>
<accession>A0ABS7ACR2</accession>